<feature type="transmembrane region" description="Helical" evidence="1">
    <location>
        <begin position="62"/>
        <end position="80"/>
    </location>
</feature>
<name>A0AAD0ECD8_9RHOB</name>
<feature type="transmembrane region" description="Helical" evidence="1">
    <location>
        <begin position="35"/>
        <end position="56"/>
    </location>
</feature>
<keyword evidence="1" id="KW-0812">Transmembrane</keyword>
<protein>
    <submittedName>
        <fullName evidence="2">Uncharacterized protein</fullName>
    </submittedName>
</protein>
<organism evidence="2 3">
    <name type="scientific">Phaeobacter gallaeciensis</name>
    <dbReference type="NCBI Taxonomy" id="60890"/>
    <lineage>
        <taxon>Bacteria</taxon>
        <taxon>Pseudomonadati</taxon>
        <taxon>Pseudomonadota</taxon>
        <taxon>Alphaproteobacteria</taxon>
        <taxon>Rhodobacterales</taxon>
        <taxon>Roseobacteraceae</taxon>
        <taxon>Phaeobacter</taxon>
    </lineage>
</organism>
<evidence type="ECO:0000313" key="3">
    <source>
        <dbReference type="Proteomes" id="UP000217545"/>
    </source>
</evidence>
<dbReference type="EMBL" id="CP010784">
    <property type="protein sequence ID" value="ATF05343.1"/>
    <property type="molecule type" value="Genomic_DNA"/>
</dbReference>
<feature type="transmembrane region" description="Helical" evidence="1">
    <location>
        <begin position="6"/>
        <end position="23"/>
    </location>
</feature>
<keyword evidence="1" id="KW-0472">Membrane</keyword>
<gene>
    <name evidence="2" type="ORF">PhaeoP63_01255</name>
</gene>
<reference evidence="2 3" key="1">
    <citation type="journal article" date="2017" name="Front. Microbiol.">
        <title>Phaeobacter piscinae sp. nov., a species of the Roseobacter group and potential aquaculture probiont.</title>
        <authorList>
            <person name="Sonnenschein E.C."/>
            <person name="Phippen C.B.W."/>
            <person name="Nielsen K.F."/>
            <person name="Mateiu R.V."/>
            <person name="Melchiorsen J."/>
            <person name="Gram L."/>
            <person name="Overmann J."/>
            <person name="Freese H.M."/>
        </authorList>
    </citation>
    <scope>NUCLEOTIDE SEQUENCE [LARGE SCALE GENOMIC DNA]</scope>
    <source>
        <strain evidence="2 3">P63</strain>
    </source>
</reference>
<feature type="transmembrane region" description="Helical" evidence="1">
    <location>
        <begin position="100"/>
        <end position="121"/>
    </location>
</feature>
<keyword evidence="1" id="KW-1133">Transmembrane helix</keyword>
<sequence>MEYLEIILPTLLLLIAFGYKNVVDKRFKMADFIERALEVPVEIVFLSASFLVAYTLKDINNHAFGLLSLLIGILITTLVYITSKRSHEAFLNDELGSCKLFAACSFLPSLFSYFFCVKLLVA</sequence>
<evidence type="ECO:0000256" key="1">
    <source>
        <dbReference type="SAM" id="Phobius"/>
    </source>
</evidence>
<evidence type="ECO:0000313" key="2">
    <source>
        <dbReference type="EMBL" id="ATF05343.1"/>
    </source>
</evidence>
<dbReference type="Proteomes" id="UP000217545">
    <property type="component" value="Chromosome"/>
</dbReference>
<proteinExistence type="predicted"/>
<accession>A0AAD0ECD8</accession>
<dbReference type="AlphaFoldDB" id="A0AAD0ECD8"/>